<comment type="caution">
    <text evidence="3">The sequence shown here is derived from an EMBL/GenBank/DDBJ whole genome shotgun (WGS) entry which is preliminary data.</text>
</comment>
<dbReference type="InterPro" id="IPR017853">
    <property type="entry name" value="GH"/>
</dbReference>
<keyword evidence="4" id="KW-1185">Reference proteome</keyword>
<keyword evidence="1" id="KW-0732">Signal</keyword>
<protein>
    <submittedName>
        <fullName evidence="3">Alpha-L-fucosidase-like protein</fullName>
    </submittedName>
</protein>
<reference evidence="3 4" key="1">
    <citation type="submission" date="2018-06" db="EMBL/GenBank/DDBJ databases">
        <title>Genomic Encyclopedia of Archaeal and Bacterial Type Strains, Phase II (KMG-II): from individual species to whole genera.</title>
        <authorList>
            <person name="Goeker M."/>
        </authorList>
    </citation>
    <scope>NUCLEOTIDE SEQUENCE [LARGE SCALE GENOMIC DNA]</scope>
    <source>
        <strain evidence="3 4">DSM 23522</strain>
    </source>
</reference>
<feature type="signal peptide" evidence="1">
    <location>
        <begin position="1"/>
        <end position="30"/>
    </location>
</feature>
<sequence>MQSWSLLGKCILNKCGFVLLLFLFAVPVNSQDVPDPYAETGSNGINKVSEPITIGSKEINVLSAGLAETSFNFKTTVLNYMFQWIESEAPGPYIMKWQLESSMVENYEIVARIFGTNIKGTLSCNGQSLEFVSNEEDWAQIALGTIALKKGINTLQLEINTDQKFKLSALELIAPTYVAKIDEEAQKIRQTADWFKDAGYGLMFQWTNRATPEKGDTIKAWEDKVNDFDVEEFVNMVEESGAAYVIWSMTWGQQYISAPIASLDKVLKGRTTKRDLLGEMADRLHAKGIKLIFYYHYGYDCYHSIDATWMQASGGYKADKTELYGNLKNIIAEVGNRYGAKLNGWFFDGAQRYYDTHFDGSSGGISTANFKEISKAAKTNNGQRIISYNSWILPKVTEYQDYYAGEGLKQFTGLDDGVFPEGNYKGLQAHSCFTLEKRWGHIDKNTSIASPKHSLDDLIGRIKHAQKNRYPLSINLEMYEDGSVSPESVELLRKVRQGIRGK</sequence>
<evidence type="ECO:0000313" key="3">
    <source>
        <dbReference type="EMBL" id="RAJ14091.1"/>
    </source>
</evidence>
<dbReference type="OrthoDB" id="1392315at2"/>
<gene>
    <name evidence="3" type="ORF">LV92_01208</name>
</gene>
<evidence type="ECO:0000259" key="2">
    <source>
        <dbReference type="Pfam" id="PF01120"/>
    </source>
</evidence>
<dbReference type="Gene3D" id="3.20.20.80">
    <property type="entry name" value="Glycosidases"/>
    <property type="match status" value="1"/>
</dbReference>
<dbReference type="EMBL" id="QLLN01000002">
    <property type="protein sequence ID" value="RAJ14091.1"/>
    <property type="molecule type" value="Genomic_DNA"/>
</dbReference>
<evidence type="ECO:0000313" key="4">
    <source>
        <dbReference type="Proteomes" id="UP000249696"/>
    </source>
</evidence>
<feature type="domain" description="Glycoside hydrolase family 29 N-terminal" evidence="2">
    <location>
        <begin position="225"/>
        <end position="495"/>
    </location>
</feature>
<dbReference type="GO" id="GO:0005975">
    <property type="term" value="P:carbohydrate metabolic process"/>
    <property type="evidence" value="ECO:0007669"/>
    <property type="project" value="InterPro"/>
</dbReference>
<dbReference type="SUPFAM" id="SSF51445">
    <property type="entry name" value="(Trans)glycosidases"/>
    <property type="match status" value="1"/>
</dbReference>
<dbReference type="Pfam" id="PF01120">
    <property type="entry name" value="Alpha_L_fucos"/>
    <property type="match status" value="1"/>
</dbReference>
<accession>A0A327RBK2</accession>
<dbReference type="InterPro" id="IPR057739">
    <property type="entry name" value="Glyco_hydro_29_N"/>
</dbReference>
<dbReference type="Proteomes" id="UP000249696">
    <property type="component" value="Unassembled WGS sequence"/>
</dbReference>
<proteinExistence type="predicted"/>
<dbReference type="GO" id="GO:0004560">
    <property type="term" value="F:alpha-L-fucosidase activity"/>
    <property type="evidence" value="ECO:0007669"/>
    <property type="project" value="InterPro"/>
</dbReference>
<name>A0A327RBK2_9FLAO</name>
<feature type="chain" id="PRO_5016460401" evidence="1">
    <location>
        <begin position="31"/>
        <end position="502"/>
    </location>
</feature>
<evidence type="ECO:0000256" key="1">
    <source>
        <dbReference type="SAM" id="SignalP"/>
    </source>
</evidence>
<organism evidence="3 4">
    <name type="scientific">Arenibacter echinorum</name>
    <dbReference type="NCBI Taxonomy" id="440515"/>
    <lineage>
        <taxon>Bacteria</taxon>
        <taxon>Pseudomonadati</taxon>
        <taxon>Bacteroidota</taxon>
        <taxon>Flavobacteriia</taxon>
        <taxon>Flavobacteriales</taxon>
        <taxon>Flavobacteriaceae</taxon>
        <taxon>Arenibacter</taxon>
    </lineage>
</organism>
<dbReference type="RefSeq" id="WP_111622731.1">
    <property type="nucleotide sequence ID" value="NZ_QLLN01000002.1"/>
</dbReference>
<dbReference type="AlphaFoldDB" id="A0A327RBK2"/>